<dbReference type="GO" id="GO:0032259">
    <property type="term" value="P:methylation"/>
    <property type="evidence" value="ECO:0007669"/>
    <property type="project" value="UniProtKB-KW"/>
</dbReference>
<accession>A0AB73IM42</accession>
<dbReference type="GO" id="GO:0009307">
    <property type="term" value="P:DNA restriction-modification system"/>
    <property type="evidence" value="ECO:0007669"/>
    <property type="project" value="UniProtKB-KW"/>
</dbReference>
<evidence type="ECO:0000259" key="8">
    <source>
        <dbReference type="Pfam" id="PF02384"/>
    </source>
</evidence>
<dbReference type="EMBL" id="JAURTK010000014">
    <property type="protein sequence ID" value="MDP9650975.1"/>
    <property type="molecule type" value="Genomic_DNA"/>
</dbReference>
<reference evidence="9" key="1">
    <citation type="submission" date="2023-07" db="EMBL/GenBank/DDBJ databases">
        <title>Sorghum-associated microbial communities from plants grown in Nebraska, USA.</title>
        <authorList>
            <person name="Schachtman D."/>
        </authorList>
    </citation>
    <scope>NUCLEOTIDE SEQUENCE</scope>
    <source>
        <strain evidence="9">DS1061</strain>
    </source>
</reference>
<organism evidence="9 10">
    <name type="scientific">Paraburkholderia caledonica</name>
    <dbReference type="NCBI Taxonomy" id="134536"/>
    <lineage>
        <taxon>Bacteria</taxon>
        <taxon>Pseudomonadati</taxon>
        <taxon>Pseudomonadota</taxon>
        <taxon>Betaproteobacteria</taxon>
        <taxon>Burkholderiales</taxon>
        <taxon>Burkholderiaceae</taxon>
        <taxon>Paraburkholderia</taxon>
    </lineage>
</organism>
<comment type="catalytic activity">
    <reaction evidence="7">
        <text>a 2'-deoxyadenosine in DNA + S-adenosyl-L-methionine = an N(6)-methyl-2'-deoxyadenosine in DNA + S-adenosyl-L-homocysteine + H(+)</text>
        <dbReference type="Rhea" id="RHEA:15197"/>
        <dbReference type="Rhea" id="RHEA-COMP:12418"/>
        <dbReference type="Rhea" id="RHEA-COMP:12419"/>
        <dbReference type="ChEBI" id="CHEBI:15378"/>
        <dbReference type="ChEBI" id="CHEBI:57856"/>
        <dbReference type="ChEBI" id="CHEBI:59789"/>
        <dbReference type="ChEBI" id="CHEBI:90615"/>
        <dbReference type="ChEBI" id="CHEBI:90616"/>
        <dbReference type="EC" id="2.1.1.72"/>
    </reaction>
</comment>
<keyword evidence="3 9" id="KW-0489">Methyltransferase</keyword>
<dbReference type="Proteomes" id="UP001229486">
    <property type="component" value="Unassembled WGS sequence"/>
</dbReference>
<comment type="caution">
    <text evidence="9">The sequence shown here is derived from an EMBL/GenBank/DDBJ whole genome shotgun (WGS) entry which is preliminary data.</text>
</comment>
<dbReference type="PANTHER" id="PTHR42933">
    <property type="entry name" value="SLR6095 PROTEIN"/>
    <property type="match status" value="1"/>
</dbReference>
<dbReference type="SUPFAM" id="SSF53335">
    <property type="entry name" value="S-adenosyl-L-methionine-dependent methyltransferases"/>
    <property type="match status" value="1"/>
</dbReference>
<dbReference type="GO" id="GO:0003677">
    <property type="term" value="F:DNA binding"/>
    <property type="evidence" value="ECO:0007669"/>
    <property type="project" value="InterPro"/>
</dbReference>
<dbReference type="InterPro" id="IPR029063">
    <property type="entry name" value="SAM-dependent_MTases_sf"/>
</dbReference>
<evidence type="ECO:0000256" key="6">
    <source>
        <dbReference type="ARBA" id="ARBA00022747"/>
    </source>
</evidence>
<evidence type="ECO:0000256" key="3">
    <source>
        <dbReference type="ARBA" id="ARBA00022603"/>
    </source>
</evidence>
<sequence>MNLIMRGQFGHQIEWGDTLRYPRLLDGEGKLRKFDVVVSMPPLGARAWGQEEAMYDHHNRYWRGIPPRFSSEFAFISHMVETLDPKHGRLAVVVPFGVLFRGAAEKQIRERLLRENLVDAVIALPPRCSDIRASR</sequence>
<proteinExistence type="inferred from homology"/>
<dbReference type="PANTHER" id="PTHR42933:SF3">
    <property type="entry name" value="TYPE I RESTRICTION ENZYME MJAVIII METHYLASE SUBUNIT"/>
    <property type="match status" value="1"/>
</dbReference>
<evidence type="ECO:0000256" key="7">
    <source>
        <dbReference type="ARBA" id="ARBA00047942"/>
    </source>
</evidence>
<dbReference type="AlphaFoldDB" id="A0AB73IM42"/>
<dbReference type="EC" id="2.1.1.72" evidence="2"/>
<evidence type="ECO:0000313" key="9">
    <source>
        <dbReference type="EMBL" id="MDP9650975.1"/>
    </source>
</evidence>
<evidence type="ECO:0000256" key="4">
    <source>
        <dbReference type="ARBA" id="ARBA00022679"/>
    </source>
</evidence>
<evidence type="ECO:0000256" key="2">
    <source>
        <dbReference type="ARBA" id="ARBA00011900"/>
    </source>
</evidence>
<dbReference type="GO" id="GO:0008170">
    <property type="term" value="F:N-methyltransferase activity"/>
    <property type="evidence" value="ECO:0007669"/>
    <property type="project" value="InterPro"/>
</dbReference>
<evidence type="ECO:0000313" key="10">
    <source>
        <dbReference type="Proteomes" id="UP001229486"/>
    </source>
</evidence>
<keyword evidence="4" id="KW-0808">Transferase</keyword>
<dbReference type="InterPro" id="IPR003356">
    <property type="entry name" value="DNA_methylase_A-5"/>
</dbReference>
<dbReference type="GO" id="GO:0009007">
    <property type="term" value="F:site-specific DNA-methyltransferase (adenine-specific) activity"/>
    <property type="evidence" value="ECO:0007669"/>
    <property type="project" value="UniProtKB-EC"/>
</dbReference>
<comment type="similarity">
    <text evidence="1">Belongs to the N(4)/N(6)-methyltransferase family.</text>
</comment>
<dbReference type="Pfam" id="PF02384">
    <property type="entry name" value="N6_Mtase"/>
    <property type="match status" value="1"/>
</dbReference>
<keyword evidence="6" id="KW-0680">Restriction system</keyword>
<name>A0AB73IM42_9BURK</name>
<dbReference type="InterPro" id="IPR051537">
    <property type="entry name" value="DNA_Adenine_Mtase"/>
</dbReference>
<gene>
    <name evidence="9" type="ORF">J2793_006450</name>
</gene>
<dbReference type="Gene3D" id="3.40.50.150">
    <property type="entry name" value="Vaccinia Virus protein VP39"/>
    <property type="match status" value="1"/>
</dbReference>
<keyword evidence="5" id="KW-0949">S-adenosyl-L-methionine</keyword>
<evidence type="ECO:0000256" key="1">
    <source>
        <dbReference type="ARBA" id="ARBA00006594"/>
    </source>
</evidence>
<feature type="domain" description="DNA methylase adenine-specific" evidence="8">
    <location>
        <begin position="1"/>
        <end position="126"/>
    </location>
</feature>
<evidence type="ECO:0000256" key="5">
    <source>
        <dbReference type="ARBA" id="ARBA00022691"/>
    </source>
</evidence>
<protein>
    <recommendedName>
        <fullName evidence="2">site-specific DNA-methyltransferase (adenine-specific)</fullName>
        <ecNumber evidence="2">2.1.1.72</ecNumber>
    </recommendedName>
</protein>